<sequence length="92" mass="10111">MLGRGYEGGLCIIPTVSGRGLRRCSLLARDADRKEGRDSGGEEWQTSASGCSGDKQRALKRRGGRWQLGSNSGKGGRRGKMWLQREMTGKRQ</sequence>
<proteinExistence type="predicted"/>
<reference evidence="2 3" key="1">
    <citation type="journal article" date="2014" name="Agronomy (Basel)">
        <title>A Draft Genome Sequence for Ensete ventricosum, the Drought-Tolerant Tree Against Hunger.</title>
        <authorList>
            <person name="Harrison J."/>
            <person name="Moore K.A."/>
            <person name="Paszkiewicz K."/>
            <person name="Jones T."/>
            <person name="Grant M."/>
            <person name="Ambacheew D."/>
            <person name="Muzemil S."/>
            <person name="Studholme D.J."/>
        </authorList>
    </citation>
    <scope>NUCLEOTIDE SEQUENCE [LARGE SCALE GENOMIC DNA]</scope>
</reference>
<evidence type="ECO:0000256" key="1">
    <source>
        <dbReference type="SAM" id="MobiDB-lite"/>
    </source>
</evidence>
<dbReference type="EMBL" id="AMZH03006021">
    <property type="protein sequence ID" value="RRT64875.1"/>
    <property type="molecule type" value="Genomic_DNA"/>
</dbReference>
<evidence type="ECO:0000313" key="2">
    <source>
        <dbReference type="EMBL" id="RRT64875.1"/>
    </source>
</evidence>
<dbReference type="Proteomes" id="UP000287651">
    <property type="component" value="Unassembled WGS sequence"/>
</dbReference>
<evidence type="ECO:0000313" key="3">
    <source>
        <dbReference type="Proteomes" id="UP000287651"/>
    </source>
</evidence>
<comment type="caution">
    <text evidence="2">The sequence shown here is derived from an EMBL/GenBank/DDBJ whole genome shotgun (WGS) entry which is preliminary data.</text>
</comment>
<organism evidence="2 3">
    <name type="scientific">Ensete ventricosum</name>
    <name type="common">Abyssinian banana</name>
    <name type="synonym">Musa ensete</name>
    <dbReference type="NCBI Taxonomy" id="4639"/>
    <lineage>
        <taxon>Eukaryota</taxon>
        <taxon>Viridiplantae</taxon>
        <taxon>Streptophyta</taxon>
        <taxon>Embryophyta</taxon>
        <taxon>Tracheophyta</taxon>
        <taxon>Spermatophyta</taxon>
        <taxon>Magnoliopsida</taxon>
        <taxon>Liliopsida</taxon>
        <taxon>Zingiberales</taxon>
        <taxon>Musaceae</taxon>
        <taxon>Ensete</taxon>
    </lineage>
</organism>
<feature type="region of interest" description="Disordered" evidence="1">
    <location>
        <begin position="31"/>
        <end position="92"/>
    </location>
</feature>
<gene>
    <name evidence="2" type="ORF">B296_00016481</name>
</gene>
<name>A0A426ZLR0_ENSVE</name>
<protein>
    <submittedName>
        <fullName evidence="2">Uncharacterized protein</fullName>
    </submittedName>
</protein>
<dbReference type="AlphaFoldDB" id="A0A426ZLR0"/>
<feature type="compositionally biased region" description="Basic and acidic residues" evidence="1">
    <location>
        <begin position="31"/>
        <end position="40"/>
    </location>
</feature>
<accession>A0A426ZLR0</accession>